<evidence type="ECO:0000259" key="4">
    <source>
        <dbReference type="Pfam" id="PF01467"/>
    </source>
</evidence>
<name>A0A0B7BAK6_9EUPU</name>
<dbReference type="InterPro" id="IPR001977">
    <property type="entry name" value="Depp_CoAkinase"/>
</dbReference>
<dbReference type="CDD" id="cd02164">
    <property type="entry name" value="PPAT_CoAS"/>
    <property type="match status" value="1"/>
</dbReference>
<dbReference type="Pfam" id="PF01467">
    <property type="entry name" value="CTP_transf_like"/>
    <property type="match status" value="1"/>
</dbReference>
<evidence type="ECO:0000256" key="1">
    <source>
        <dbReference type="ARBA" id="ARBA00022741"/>
    </source>
</evidence>
<dbReference type="Pfam" id="PF01121">
    <property type="entry name" value="CoaE"/>
    <property type="match status" value="1"/>
</dbReference>
<keyword evidence="3" id="KW-0812">Transmembrane</keyword>
<keyword evidence="1" id="KW-0547">Nucleotide-binding</keyword>
<gene>
    <name evidence="5" type="primary">ORF169078</name>
</gene>
<dbReference type="GO" id="GO:0015937">
    <property type="term" value="P:coenzyme A biosynthetic process"/>
    <property type="evidence" value="ECO:0007669"/>
    <property type="project" value="InterPro"/>
</dbReference>
<dbReference type="PROSITE" id="PS51219">
    <property type="entry name" value="DPCK"/>
    <property type="match status" value="1"/>
</dbReference>
<dbReference type="NCBIfam" id="TIGR00125">
    <property type="entry name" value="cyt_tran_rel"/>
    <property type="match status" value="1"/>
</dbReference>
<sequence length="450" mass="50163">LIKEGSLLHAKLVRLCLLLIWICVTIVSALLFTHKAVGQIGSNYEISTFVTIMARSGLLILTQPLSHLRALIPQVVEQAAATVNDTLYVCLQPALQNQPVTQESLLQPVACTNEVQSFIKDFYNSGLKVCQTLDIRVLLSHICPNVSTFSPVPYRLKKEMSFILSDSVFLKDVWNLEKLSLLHTLTALFENVKQDVKFGFINVDSGQKFSTILAAPVEILKTYPNVILGGTFDYIHAGHKLLLSESCLICDKKLTVGITDGERNKKKVLWELMEPYANREEQVVRFIEEIKPSIILEPVKIFDAFGPTITDPNLDCIVVSEETKIGGKMVNEERFKLGFNQLELVTVDLIDDVYHADDEEFKVSSSSIRKRLLGTLLRPLPNRPSVPITPYRIAVTGGIASGKSNVCSELEKFGAKIVNCDLLGHRAYMRGTSAYHAILKEFGESLLDDN</sequence>
<dbReference type="InterPro" id="IPR027417">
    <property type="entry name" value="P-loop_NTPase"/>
</dbReference>
<evidence type="ECO:0000313" key="5">
    <source>
        <dbReference type="EMBL" id="CEK89115.1"/>
    </source>
</evidence>
<dbReference type="Gene3D" id="3.40.50.300">
    <property type="entry name" value="P-loop containing nucleotide triphosphate hydrolases"/>
    <property type="match status" value="1"/>
</dbReference>
<protein>
    <recommendedName>
        <fullName evidence="4">Cytidyltransferase-like domain-containing protein</fullName>
    </recommendedName>
</protein>
<dbReference type="SUPFAM" id="SSF52374">
    <property type="entry name" value="Nucleotidylyl transferase"/>
    <property type="match status" value="1"/>
</dbReference>
<dbReference type="SUPFAM" id="SSF52540">
    <property type="entry name" value="P-loop containing nucleoside triphosphate hydrolases"/>
    <property type="match status" value="1"/>
</dbReference>
<dbReference type="InterPro" id="IPR004821">
    <property type="entry name" value="Cyt_trans-like"/>
</dbReference>
<evidence type="ECO:0000256" key="2">
    <source>
        <dbReference type="ARBA" id="ARBA00022840"/>
    </source>
</evidence>
<dbReference type="AlphaFoldDB" id="A0A0B7BAK6"/>
<keyword evidence="3" id="KW-1133">Transmembrane helix</keyword>
<proteinExistence type="predicted"/>
<feature type="domain" description="Cytidyltransferase-like" evidence="4">
    <location>
        <begin position="227"/>
        <end position="371"/>
    </location>
</feature>
<feature type="non-terminal residue" evidence="5">
    <location>
        <position position="450"/>
    </location>
</feature>
<feature type="transmembrane region" description="Helical" evidence="3">
    <location>
        <begin position="12"/>
        <end position="32"/>
    </location>
</feature>
<reference evidence="5" key="1">
    <citation type="submission" date="2014-12" db="EMBL/GenBank/DDBJ databases">
        <title>Insight into the proteome of Arion vulgaris.</title>
        <authorList>
            <person name="Aradska J."/>
            <person name="Bulat T."/>
            <person name="Smidak R."/>
            <person name="Sarate P."/>
            <person name="Gangsoo J."/>
            <person name="Sialana F."/>
            <person name="Bilban M."/>
            <person name="Lubec G."/>
        </authorList>
    </citation>
    <scope>NUCLEOTIDE SEQUENCE</scope>
    <source>
        <tissue evidence="5">Skin</tissue>
    </source>
</reference>
<dbReference type="GO" id="GO:0005524">
    <property type="term" value="F:ATP binding"/>
    <property type="evidence" value="ECO:0007669"/>
    <property type="project" value="UniProtKB-KW"/>
</dbReference>
<keyword evidence="2" id="KW-0067">ATP-binding</keyword>
<evidence type="ECO:0000256" key="3">
    <source>
        <dbReference type="SAM" id="Phobius"/>
    </source>
</evidence>
<dbReference type="InterPro" id="IPR014729">
    <property type="entry name" value="Rossmann-like_a/b/a_fold"/>
</dbReference>
<dbReference type="PANTHER" id="PTHR10695">
    <property type="entry name" value="DEPHOSPHO-COA KINASE-RELATED"/>
    <property type="match status" value="1"/>
</dbReference>
<organism evidence="5">
    <name type="scientific">Arion vulgaris</name>
    <dbReference type="NCBI Taxonomy" id="1028688"/>
    <lineage>
        <taxon>Eukaryota</taxon>
        <taxon>Metazoa</taxon>
        <taxon>Spiralia</taxon>
        <taxon>Lophotrochozoa</taxon>
        <taxon>Mollusca</taxon>
        <taxon>Gastropoda</taxon>
        <taxon>Heterobranchia</taxon>
        <taxon>Euthyneura</taxon>
        <taxon>Panpulmonata</taxon>
        <taxon>Eupulmonata</taxon>
        <taxon>Stylommatophora</taxon>
        <taxon>Helicina</taxon>
        <taxon>Arionoidea</taxon>
        <taxon>Arionidae</taxon>
        <taxon>Arion</taxon>
    </lineage>
</organism>
<dbReference type="GO" id="GO:0004140">
    <property type="term" value="F:dephospho-CoA kinase activity"/>
    <property type="evidence" value="ECO:0007669"/>
    <property type="project" value="InterPro"/>
</dbReference>
<accession>A0A0B7BAK6</accession>
<dbReference type="EMBL" id="HACG01042250">
    <property type="protein sequence ID" value="CEK89115.1"/>
    <property type="molecule type" value="Transcribed_RNA"/>
</dbReference>
<dbReference type="FunFam" id="3.40.50.620:FF:000089">
    <property type="entry name" value="Bifunctional coenzyme A synthase"/>
    <property type="match status" value="1"/>
</dbReference>
<keyword evidence="3" id="KW-0472">Membrane</keyword>
<dbReference type="Gene3D" id="3.40.50.620">
    <property type="entry name" value="HUPs"/>
    <property type="match status" value="1"/>
</dbReference>
<feature type="non-terminal residue" evidence="5">
    <location>
        <position position="1"/>
    </location>
</feature>
<dbReference type="PANTHER" id="PTHR10695:SF46">
    <property type="entry name" value="BIFUNCTIONAL COENZYME A SYNTHASE-RELATED"/>
    <property type="match status" value="1"/>
</dbReference>